<evidence type="ECO:0000313" key="3">
    <source>
        <dbReference type="Proteomes" id="UP001209083"/>
    </source>
</evidence>
<dbReference type="PANTHER" id="PTHR22642">
    <property type="entry name" value="IMIDAZOLONEPROPIONASE"/>
    <property type="match status" value="1"/>
</dbReference>
<dbReference type="SUPFAM" id="SSF51556">
    <property type="entry name" value="Metallo-dependent hydrolases"/>
    <property type="match status" value="1"/>
</dbReference>
<dbReference type="Proteomes" id="UP001209083">
    <property type="component" value="Chromosome"/>
</dbReference>
<proteinExistence type="predicted"/>
<evidence type="ECO:0000313" key="2">
    <source>
        <dbReference type="EMBL" id="WGW11031.1"/>
    </source>
</evidence>
<dbReference type="CDD" id="cd01300">
    <property type="entry name" value="YtcJ_like"/>
    <property type="match status" value="1"/>
</dbReference>
<dbReference type="InterPro" id="IPR013108">
    <property type="entry name" value="Amidohydro_3"/>
</dbReference>
<dbReference type="Gene3D" id="3.10.310.70">
    <property type="match status" value="1"/>
</dbReference>
<dbReference type="InterPro" id="IPR032466">
    <property type="entry name" value="Metal_Hydrolase"/>
</dbReference>
<sequence>MTGADWIFHGGPVLTMDSEAPTTDAVAVADGRIVAVGASKVAEVKASHTEIVDLRGSALLPGFQDAHIHPVAGGLQQLQCDLSEWHSLDDYRQVIRRYAAHAAGEWIQGAGWYGDVFEGGFPDRLELDALVGDRPAVFVSHDAHGAWVNSAALRRAGITSTTPDPAGGRIFRDHAGQPTGMLAESAAELVTRLIPPPEGNDLEKALLSAQSYLHSLGITAWQDAAVGEALGIPETFPLYCDLDDRAQLTARVTAALWWDRDAGLEQIPELAARRKAAGHRRFQATAIKIMQDGVCENLTAAVLHAYRGQPGNHGMSFIEPAALTEIVGRLDRERFDIHLHAVGDRAVRECLDAIEASASREWDSRHQIAHIDLIDRSDVLRMRQLNVIANIQPLWARQDPVLVETKLPYLDDAQRSQHFAFRALADAGVALAMGSDWPVSSPDPIWGIHVAVNRTAPVADPHAADERSQTEPLLPGEAISVQSALHAYTLGAARANRLDHLTGSIEIGKAADLVVLDRDPLHTPARELSAIRPRLTMVGGQVVHESAGE</sequence>
<dbReference type="InterPro" id="IPR033932">
    <property type="entry name" value="YtcJ-like"/>
</dbReference>
<gene>
    <name evidence="2" type="ORF">LWF01_13085</name>
</gene>
<keyword evidence="3" id="KW-1185">Reference proteome</keyword>
<dbReference type="EMBL" id="CP090958">
    <property type="protein sequence ID" value="WGW11031.1"/>
    <property type="molecule type" value="Genomic_DNA"/>
</dbReference>
<dbReference type="Pfam" id="PF07969">
    <property type="entry name" value="Amidohydro_3"/>
    <property type="match status" value="1"/>
</dbReference>
<dbReference type="PANTHER" id="PTHR22642:SF2">
    <property type="entry name" value="PROTEIN LONG AFTER FAR-RED 3"/>
    <property type="match status" value="1"/>
</dbReference>
<reference evidence="2 3" key="1">
    <citation type="submission" date="2023-05" db="EMBL/GenBank/DDBJ databases">
        <title>Lithophilousrod everest ZFBP1038 complete genpme.</title>
        <authorList>
            <person name="Tian M."/>
        </authorList>
    </citation>
    <scope>NUCLEOTIDE SEQUENCE [LARGE SCALE GENOMIC DNA]</scope>
    <source>
        <strain evidence="2 3">ZFBP1038</strain>
    </source>
</reference>
<name>A0ABY8QQC5_9MICO</name>
<dbReference type="InterPro" id="IPR011059">
    <property type="entry name" value="Metal-dep_hydrolase_composite"/>
</dbReference>
<protein>
    <submittedName>
        <fullName evidence="2">Amidohydrolase</fullName>
    </submittedName>
</protein>
<feature type="domain" description="Amidohydrolase 3" evidence="1">
    <location>
        <begin position="50"/>
        <end position="544"/>
    </location>
</feature>
<dbReference type="SUPFAM" id="SSF51338">
    <property type="entry name" value="Composite domain of metallo-dependent hydrolases"/>
    <property type="match status" value="1"/>
</dbReference>
<accession>A0ABY8QQC5</accession>
<dbReference type="Gene3D" id="3.20.20.140">
    <property type="entry name" value="Metal-dependent hydrolases"/>
    <property type="match status" value="1"/>
</dbReference>
<dbReference type="RefSeq" id="WP_349637813.1">
    <property type="nucleotide sequence ID" value="NZ_CP090958.1"/>
</dbReference>
<organism evidence="2 3">
    <name type="scientific">Saxibacter everestensis</name>
    <dbReference type="NCBI Taxonomy" id="2909229"/>
    <lineage>
        <taxon>Bacteria</taxon>
        <taxon>Bacillati</taxon>
        <taxon>Actinomycetota</taxon>
        <taxon>Actinomycetes</taxon>
        <taxon>Micrococcales</taxon>
        <taxon>Brevibacteriaceae</taxon>
        <taxon>Saxibacter</taxon>
    </lineage>
</organism>
<evidence type="ECO:0000259" key="1">
    <source>
        <dbReference type="Pfam" id="PF07969"/>
    </source>
</evidence>
<dbReference type="Gene3D" id="2.30.40.10">
    <property type="entry name" value="Urease, subunit C, domain 1"/>
    <property type="match status" value="1"/>
</dbReference>